<sequence>MMAGMENSTNTVAYEWEYYYDYVDPVTVDESKLKYNKYLMVIIFWIILAAFVGLLFLTLNLMSHSGSLPTRATQHPQSPCVILLFCFHRTSRPPSTSGTTW</sequence>
<keyword evidence="11" id="KW-1185">Reference proteome</keyword>
<dbReference type="GO" id="GO:0031781">
    <property type="term" value="F:type 3 melanocortin receptor binding"/>
    <property type="evidence" value="ECO:0007669"/>
    <property type="project" value="TreeGrafter"/>
</dbReference>
<keyword evidence="7 9" id="KW-1133">Transmembrane helix</keyword>
<evidence type="ECO:0000256" key="4">
    <source>
        <dbReference type="ARBA" id="ARBA00022475"/>
    </source>
</evidence>
<keyword evidence="6" id="KW-0256">Endoplasmic reticulum</keyword>
<dbReference type="GO" id="GO:0031783">
    <property type="term" value="F:type 5 melanocortin receptor binding"/>
    <property type="evidence" value="ECO:0007669"/>
    <property type="project" value="TreeGrafter"/>
</dbReference>
<keyword evidence="5 9" id="KW-0812">Transmembrane</keyword>
<protein>
    <recommendedName>
        <fullName evidence="12">Melanocortin 2 receptor accessory protein</fullName>
    </recommendedName>
</protein>
<reference evidence="10" key="2">
    <citation type="submission" date="2025-09" db="UniProtKB">
        <authorList>
            <consortium name="Ensembl"/>
        </authorList>
    </citation>
    <scope>IDENTIFICATION</scope>
</reference>
<dbReference type="PANTHER" id="PTHR28675">
    <property type="entry name" value="MELANOCORTIN-2 RECEPTOR ACCESSORY PROTEIN 2"/>
    <property type="match status" value="1"/>
</dbReference>
<evidence type="ECO:0008006" key="12">
    <source>
        <dbReference type="Google" id="ProtNLM"/>
    </source>
</evidence>
<dbReference type="GO" id="GO:0031780">
    <property type="term" value="F:corticotropin hormone receptor binding"/>
    <property type="evidence" value="ECO:0007669"/>
    <property type="project" value="TreeGrafter"/>
</dbReference>
<dbReference type="GO" id="GO:0031782">
    <property type="term" value="F:type 4 melanocortin receptor binding"/>
    <property type="evidence" value="ECO:0007669"/>
    <property type="project" value="TreeGrafter"/>
</dbReference>
<dbReference type="Proteomes" id="UP000261620">
    <property type="component" value="Unplaced"/>
</dbReference>
<dbReference type="GO" id="GO:0070996">
    <property type="term" value="F:type 1 melanocortin receptor binding"/>
    <property type="evidence" value="ECO:0007669"/>
    <property type="project" value="TreeGrafter"/>
</dbReference>
<proteinExistence type="inferred from homology"/>
<dbReference type="GO" id="GO:0072659">
    <property type="term" value="P:protein localization to plasma membrane"/>
    <property type="evidence" value="ECO:0007669"/>
    <property type="project" value="TreeGrafter"/>
</dbReference>
<dbReference type="GO" id="GO:0106070">
    <property type="term" value="P:regulation of adenylate cyclase-activating G protein-coupled receptor signaling pathway"/>
    <property type="evidence" value="ECO:0007669"/>
    <property type="project" value="TreeGrafter"/>
</dbReference>
<evidence type="ECO:0000256" key="2">
    <source>
        <dbReference type="ARBA" id="ARBA00004389"/>
    </source>
</evidence>
<comment type="subcellular location">
    <subcellularLocation>
        <location evidence="1">Cell membrane</location>
        <topology evidence="1">Single-pass membrane protein</topology>
    </subcellularLocation>
    <subcellularLocation>
        <location evidence="2">Endoplasmic reticulum membrane</location>
        <topology evidence="2">Single-pass membrane protein</topology>
    </subcellularLocation>
</comment>
<dbReference type="AlphaFoldDB" id="A0A3Q3X6D6"/>
<dbReference type="InterPro" id="IPR028111">
    <property type="entry name" value="MRAP"/>
</dbReference>
<evidence type="ECO:0000313" key="11">
    <source>
        <dbReference type="Proteomes" id="UP000261620"/>
    </source>
</evidence>
<dbReference type="Pfam" id="PF15183">
    <property type="entry name" value="MRAP"/>
    <property type="match status" value="1"/>
</dbReference>
<accession>A0A3Q3X6D6</accession>
<evidence type="ECO:0000256" key="8">
    <source>
        <dbReference type="ARBA" id="ARBA00023136"/>
    </source>
</evidence>
<name>A0A3Q3X6D6_MOLML</name>
<dbReference type="PANTHER" id="PTHR28675:SF2">
    <property type="entry name" value="MELANOCORTIN-2 RECEPTOR ACCESSORY PROTEIN"/>
    <property type="match status" value="1"/>
</dbReference>
<evidence type="ECO:0000256" key="5">
    <source>
        <dbReference type="ARBA" id="ARBA00022692"/>
    </source>
</evidence>
<dbReference type="STRING" id="94237.ENSMMOP00000020944"/>
<keyword evidence="4" id="KW-1003">Cell membrane</keyword>
<comment type="similarity">
    <text evidence="3">Belongs to the MRAP family.</text>
</comment>
<dbReference type="GO" id="GO:0030545">
    <property type="term" value="F:signaling receptor regulator activity"/>
    <property type="evidence" value="ECO:0007669"/>
    <property type="project" value="TreeGrafter"/>
</dbReference>
<evidence type="ECO:0000256" key="9">
    <source>
        <dbReference type="SAM" id="Phobius"/>
    </source>
</evidence>
<dbReference type="GO" id="GO:0005886">
    <property type="term" value="C:plasma membrane"/>
    <property type="evidence" value="ECO:0007669"/>
    <property type="project" value="UniProtKB-SubCell"/>
</dbReference>
<evidence type="ECO:0000256" key="3">
    <source>
        <dbReference type="ARBA" id="ARBA00010063"/>
    </source>
</evidence>
<feature type="transmembrane region" description="Helical" evidence="9">
    <location>
        <begin position="38"/>
        <end position="61"/>
    </location>
</feature>
<dbReference type="GO" id="GO:0005789">
    <property type="term" value="C:endoplasmic reticulum membrane"/>
    <property type="evidence" value="ECO:0007669"/>
    <property type="project" value="UniProtKB-SubCell"/>
</dbReference>
<organism evidence="10 11">
    <name type="scientific">Mola mola</name>
    <name type="common">Ocean sunfish</name>
    <name type="synonym">Tetraodon mola</name>
    <dbReference type="NCBI Taxonomy" id="94237"/>
    <lineage>
        <taxon>Eukaryota</taxon>
        <taxon>Metazoa</taxon>
        <taxon>Chordata</taxon>
        <taxon>Craniata</taxon>
        <taxon>Vertebrata</taxon>
        <taxon>Euteleostomi</taxon>
        <taxon>Actinopterygii</taxon>
        <taxon>Neopterygii</taxon>
        <taxon>Teleostei</taxon>
        <taxon>Neoteleostei</taxon>
        <taxon>Acanthomorphata</taxon>
        <taxon>Eupercaria</taxon>
        <taxon>Tetraodontiformes</taxon>
        <taxon>Molidae</taxon>
        <taxon>Mola</taxon>
    </lineage>
</organism>
<keyword evidence="8 9" id="KW-0472">Membrane</keyword>
<dbReference type="OMA" id="FRYEWEY"/>
<evidence type="ECO:0000256" key="7">
    <source>
        <dbReference type="ARBA" id="ARBA00022989"/>
    </source>
</evidence>
<evidence type="ECO:0000313" key="10">
    <source>
        <dbReference type="Ensembl" id="ENSMMOP00000020944.1"/>
    </source>
</evidence>
<reference evidence="10" key="1">
    <citation type="submission" date="2025-08" db="UniProtKB">
        <authorList>
            <consortium name="Ensembl"/>
        </authorList>
    </citation>
    <scope>IDENTIFICATION</scope>
</reference>
<dbReference type="Ensembl" id="ENSMMOT00000021294.1">
    <property type="protein sequence ID" value="ENSMMOP00000020944.1"/>
    <property type="gene ID" value="ENSMMOG00000015913.1"/>
</dbReference>
<evidence type="ECO:0000256" key="6">
    <source>
        <dbReference type="ARBA" id="ARBA00022824"/>
    </source>
</evidence>
<evidence type="ECO:0000256" key="1">
    <source>
        <dbReference type="ARBA" id="ARBA00004162"/>
    </source>
</evidence>